<proteinExistence type="predicted"/>
<dbReference type="KEGG" id="hti:HTIA_p2950"/>
<name>S6CW69_9EURY</name>
<evidence type="ECO:0000313" key="1">
    <source>
        <dbReference type="EMBL" id="CCQ35052.1"/>
    </source>
</evidence>
<keyword evidence="2" id="KW-1185">Reference proteome</keyword>
<dbReference type="HOGENOM" id="CLU_3210681_0_0_2"/>
<dbReference type="AlphaFoldDB" id="S6CW69"/>
<organism evidence="1 2">
    <name type="scientific">Halorhabdus tiamatea SARL4B</name>
    <dbReference type="NCBI Taxonomy" id="1033806"/>
    <lineage>
        <taxon>Archaea</taxon>
        <taxon>Methanobacteriati</taxon>
        <taxon>Methanobacteriota</taxon>
        <taxon>Stenosarchaea group</taxon>
        <taxon>Halobacteria</taxon>
        <taxon>Halobacteriales</taxon>
        <taxon>Haloarculaceae</taxon>
        <taxon>Halorhabdus</taxon>
    </lineage>
</organism>
<keyword evidence="1" id="KW-0614">Plasmid</keyword>
<evidence type="ECO:0000313" key="2">
    <source>
        <dbReference type="Proteomes" id="UP000015381"/>
    </source>
</evidence>
<protein>
    <submittedName>
        <fullName evidence="1">Uncharacterized protein</fullName>
    </submittedName>
</protein>
<dbReference type="EMBL" id="HF571521">
    <property type="protein sequence ID" value="CCQ35052.1"/>
    <property type="molecule type" value="Genomic_DNA"/>
</dbReference>
<sequence length="44" mass="4962">MAFQGYCSDYTTGPDEILVKQFPGLLDLFLLHSAGDLLPRFQRS</sequence>
<reference evidence="1 2" key="1">
    <citation type="journal article" date="2014" name="Environ. Microbiol.">
        <title>Halorhabdus tiamatea: proteogenomics and glycosidase activity measurements identify the first cultivated euryarchaeon from a deep-sea anoxic brine lake as potential polysaccharide degrader.</title>
        <authorList>
            <person name="Werner J."/>
            <person name="Ferrer M."/>
            <person name="Michel G."/>
            <person name="Mann A.J."/>
            <person name="Huang S."/>
            <person name="Juarez S."/>
            <person name="Ciordia S."/>
            <person name="Albar J.P."/>
            <person name="Alcaide M."/>
            <person name="La Cono V."/>
            <person name="Yakimov M.M."/>
            <person name="Antunes A."/>
            <person name="Taborda M."/>
            <person name="Da Costa M.S."/>
            <person name="Amann R.I."/>
            <person name="Gloeckner F.O."/>
            <person name="Golyshina O.V."/>
            <person name="Golyshin P.N."/>
            <person name="Teeling H."/>
        </authorList>
    </citation>
    <scope>NUCLEOTIDE SEQUENCE [LARGE SCALE GENOMIC DNA]</scope>
    <source>
        <strain evidence="2">SARL4B</strain>
        <plasmid evidence="1">pHTIA</plasmid>
    </source>
</reference>
<dbReference type="Proteomes" id="UP000015381">
    <property type="component" value="Plasmid pHTIA"/>
</dbReference>
<accession>S6CW69</accession>
<gene>
    <name evidence="1" type="ORF">HTIA_p2950</name>
</gene>
<geneLocation type="plasmid" evidence="1 2">
    <name>pHTIA</name>
</geneLocation>